<keyword evidence="1" id="KW-1133">Transmembrane helix</keyword>
<dbReference type="EMBL" id="AP014880">
    <property type="protein sequence ID" value="BAW16925.1"/>
    <property type="molecule type" value="Genomic_DNA"/>
</dbReference>
<protein>
    <submittedName>
        <fullName evidence="2">Uncharacterized protein</fullName>
    </submittedName>
</protein>
<reference evidence="2 3" key="1">
    <citation type="journal article" date="2017" name="Infect. Immun.">
        <title>Characterization of the Pathogenicity of Streptococcus intermedius TYG1620 Isolated from a Human Brain Abscess Based on the Complete Genome Sequence with Transcriptome Analysis and Transposon Mutagenesis in a Murine Subcutaneous Abscess Model.</title>
        <authorList>
            <person name="Hasegawa N."/>
            <person name="Sekizuka T."/>
            <person name="Sugi Y."/>
            <person name="Kawakami N."/>
            <person name="Ogasawara Y."/>
            <person name="Kato K."/>
            <person name="Yamashita A."/>
            <person name="Takeuchi F."/>
            <person name="Kuroda M."/>
        </authorList>
    </citation>
    <scope>NUCLEOTIDE SEQUENCE [LARGE SCALE GENOMIC DNA]</scope>
    <source>
        <strain evidence="2 3">TYG1620</strain>
    </source>
</reference>
<dbReference type="AlphaFoldDB" id="A0AAD1C7R5"/>
<gene>
    <name evidence="2" type="ORF">SITYG_09440</name>
</gene>
<accession>A0AAD1C7R5</accession>
<proteinExistence type="predicted"/>
<feature type="transmembrane region" description="Helical" evidence="1">
    <location>
        <begin position="6"/>
        <end position="27"/>
    </location>
</feature>
<sequence>MNQKNLLEMVSTEAFFIGLLGFVVEILELSRFKKIHKA</sequence>
<evidence type="ECO:0000313" key="2">
    <source>
        <dbReference type="EMBL" id="BAW16925.1"/>
    </source>
</evidence>
<keyword evidence="1" id="KW-0812">Transmembrane</keyword>
<dbReference type="Proteomes" id="UP000217792">
    <property type="component" value="Chromosome"/>
</dbReference>
<evidence type="ECO:0000313" key="3">
    <source>
        <dbReference type="Proteomes" id="UP000217792"/>
    </source>
</evidence>
<organism evidence="2 3">
    <name type="scientific">Streptococcus intermedius</name>
    <dbReference type="NCBI Taxonomy" id="1338"/>
    <lineage>
        <taxon>Bacteria</taxon>
        <taxon>Bacillati</taxon>
        <taxon>Bacillota</taxon>
        <taxon>Bacilli</taxon>
        <taxon>Lactobacillales</taxon>
        <taxon>Streptococcaceae</taxon>
        <taxon>Streptococcus</taxon>
        <taxon>Streptococcus anginosus group</taxon>
    </lineage>
</organism>
<keyword evidence="1" id="KW-0472">Membrane</keyword>
<evidence type="ECO:0000256" key="1">
    <source>
        <dbReference type="SAM" id="Phobius"/>
    </source>
</evidence>
<name>A0AAD1C7R5_STRIT</name>